<dbReference type="Proteomes" id="UP000010798">
    <property type="component" value="Chromosome"/>
</dbReference>
<gene>
    <name evidence="3" type="ordered locus">Sinac_3698</name>
</gene>
<evidence type="ECO:0008006" key="5">
    <source>
        <dbReference type="Google" id="ProtNLM"/>
    </source>
</evidence>
<feature type="region of interest" description="Disordered" evidence="1">
    <location>
        <begin position="258"/>
        <end position="292"/>
    </location>
</feature>
<dbReference type="RefSeq" id="WP_015247079.1">
    <property type="nucleotide sequence ID" value="NC_019892.1"/>
</dbReference>
<organism evidence="3 4">
    <name type="scientific">Singulisphaera acidiphila (strain ATCC BAA-1392 / DSM 18658 / VKM B-2454 / MOB10)</name>
    <dbReference type="NCBI Taxonomy" id="886293"/>
    <lineage>
        <taxon>Bacteria</taxon>
        <taxon>Pseudomonadati</taxon>
        <taxon>Planctomycetota</taxon>
        <taxon>Planctomycetia</taxon>
        <taxon>Isosphaerales</taxon>
        <taxon>Isosphaeraceae</taxon>
        <taxon>Singulisphaera</taxon>
    </lineage>
</organism>
<feature type="chain" id="PRO_5003940133" description="PEP-CTERM sorting domain-containing protein" evidence="2">
    <location>
        <begin position="27"/>
        <end position="292"/>
    </location>
</feature>
<dbReference type="AlphaFoldDB" id="L0DGG6"/>
<evidence type="ECO:0000313" key="4">
    <source>
        <dbReference type="Proteomes" id="UP000010798"/>
    </source>
</evidence>
<keyword evidence="4" id="KW-1185">Reference proteome</keyword>
<dbReference type="eggNOG" id="ENOG502ZUWW">
    <property type="taxonomic scope" value="Bacteria"/>
</dbReference>
<keyword evidence="2" id="KW-0732">Signal</keyword>
<dbReference type="HOGENOM" id="CLU_083015_0_0_0"/>
<dbReference type="EMBL" id="CP003364">
    <property type="protein sequence ID" value="AGA27940.1"/>
    <property type="molecule type" value="Genomic_DNA"/>
</dbReference>
<proteinExistence type="predicted"/>
<feature type="compositionally biased region" description="Polar residues" evidence="1">
    <location>
        <begin position="278"/>
        <end position="292"/>
    </location>
</feature>
<sequence length="292" mass="30424">MRTLRKAFLAASLAATLSLASTTAWAQGFVPGAALVNPGLSGTTEYDGWVGLTSGNYSGYPGFPGTGSWFAPLAPNQTGSGSAGVFKVSDGSGGGPFPASGSMYFGSFSATINAYGGTLAVADSTPVTGVKNVVLQIQIGEAWTYDFFGRALPTLSYNGGTQALAATSSVVLDRYYNGTVEMPSGLEDVYINTYLIQWDLSSLPSVTSFSISFDGVEHAQLYALQLDQSDEYAPAEIPGLNANGSRSFVLRKSSVLGTQAKPAKDRKAYRGAGRTRQPVVTSKAVTQRTPGS</sequence>
<dbReference type="OrthoDB" id="273333at2"/>
<reference evidence="3 4" key="1">
    <citation type="submission" date="2012-02" db="EMBL/GenBank/DDBJ databases">
        <title>Complete sequence of chromosome of Singulisphaera acidiphila DSM 18658.</title>
        <authorList>
            <consortium name="US DOE Joint Genome Institute (JGI-PGF)"/>
            <person name="Lucas S."/>
            <person name="Copeland A."/>
            <person name="Lapidus A."/>
            <person name="Glavina del Rio T."/>
            <person name="Dalin E."/>
            <person name="Tice H."/>
            <person name="Bruce D."/>
            <person name="Goodwin L."/>
            <person name="Pitluck S."/>
            <person name="Peters L."/>
            <person name="Ovchinnikova G."/>
            <person name="Chertkov O."/>
            <person name="Kyrpides N."/>
            <person name="Mavromatis K."/>
            <person name="Ivanova N."/>
            <person name="Brettin T."/>
            <person name="Detter J.C."/>
            <person name="Han C."/>
            <person name="Larimer F."/>
            <person name="Land M."/>
            <person name="Hauser L."/>
            <person name="Markowitz V."/>
            <person name="Cheng J.-F."/>
            <person name="Hugenholtz P."/>
            <person name="Woyke T."/>
            <person name="Wu D."/>
            <person name="Tindall B."/>
            <person name="Pomrenke H."/>
            <person name="Brambilla E."/>
            <person name="Klenk H.-P."/>
            <person name="Eisen J.A."/>
        </authorList>
    </citation>
    <scope>NUCLEOTIDE SEQUENCE [LARGE SCALE GENOMIC DNA]</scope>
    <source>
        <strain evidence="4">ATCC BAA-1392 / DSM 18658 / VKM B-2454 / MOB10</strain>
    </source>
</reference>
<evidence type="ECO:0000256" key="2">
    <source>
        <dbReference type="SAM" id="SignalP"/>
    </source>
</evidence>
<evidence type="ECO:0000313" key="3">
    <source>
        <dbReference type="EMBL" id="AGA27940.1"/>
    </source>
</evidence>
<protein>
    <recommendedName>
        <fullName evidence="5">PEP-CTERM sorting domain-containing protein</fullName>
    </recommendedName>
</protein>
<dbReference type="KEGG" id="saci:Sinac_3698"/>
<accession>L0DGG6</accession>
<feature type="signal peptide" evidence="2">
    <location>
        <begin position="1"/>
        <end position="26"/>
    </location>
</feature>
<evidence type="ECO:0000256" key="1">
    <source>
        <dbReference type="SAM" id="MobiDB-lite"/>
    </source>
</evidence>
<name>L0DGG6_SINAD</name>